<feature type="region of interest" description="Disordered" evidence="1">
    <location>
        <begin position="46"/>
        <end position="111"/>
    </location>
</feature>
<organism evidence="2 3">
    <name type="scientific">Loxostege sticticalis</name>
    <name type="common">Beet webworm moth</name>
    <dbReference type="NCBI Taxonomy" id="481309"/>
    <lineage>
        <taxon>Eukaryota</taxon>
        <taxon>Metazoa</taxon>
        <taxon>Ecdysozoa</taxon>
        <taxon>Arthropoda</taxon>
        <taxon>Hexapoda</taxon>
        <taxon>Insecta</taxon>
        <taxon>Pterygota</taxon>
        <taxon>Neoptera</taxon>
        <taxon>Endopterygota</taxon>
        <taxon>Lepidoptera</taxon>
        <taxon>Glossata</taxon>
        <taxon>Ditrysia</taxon>
        <taxon>Pyraloidea</taxon>
        <taxon>Crambidae</taxon>
        <taxon>Pyraustinae</taxon>
        <taxon>Loxostege</taxon>
    </lineage>
</organism>
<accession>A0ABD0SDT3</accession>
<proteinExistence type="predicted"/>
<feature type="region of interest" description="Disordered" evidence="1">
    <location>
        <begin position="1"/>
        <end position="26"/>
    </location>
</feature>
<evidence type="ECO:0000256" key="1">
    <source>
        <dbReference type="SAM" id="MobiDB-lite"/>
    </source>
</evidence>
<dbReference type="EMBL" id="JBEDNZ010000023">
    <property type="protein sequence ID" value="KAL0812205.1"/>
    <property type="molecule type" value="Genomic_DNA"/>
</dbReference>
<comment type="caution">
    <text evidence="2">The sequence shown here is derived from an EMBL/GenBank/DDBJ whole genome shotgun (WGS) entry which is preliminary data.</text>
</comment>
<feature type="compositionally biased region" description="Polar residues" evidence="1">
    <location>
        <begin position="65"/>
        <end position="74"/>
    </location>
</feature>
<evidence type="ECO:0008006" key="4">
    <source>
        <dbReference type="Google" id="ProtNLM"/>
    </source>
</evidence>
<feature type="compositionally biased region" description="Polar residues" evidence="1">
    <location>
        <begin position="96"/>
        <end position="111"/>
    </location>
</feature>
<feature type="non-terminal residue" evidence="2">
    <location>
        <position position="475"/>
    </location>
</feature>
<dbReference type="SUPFAM" id="SSF57756">
    <property type="entry name" value="Retrovirus zinc finger-like domains"/>
    <property type="match status" value="1"/>
</dbReference>
<dbReference type="InterPro" id="IPR036875">
    <property type="entry name" value="Znf_CCHC_sf"/>
</dbReference>
<dbReference type="AlphaFoldDB" id="A0ABD0SDT3"/>
<protein>
    <recommendedName>
        <fullName evidence="4">Gag-like protein</fullName>
    </recommendedName>
</protein>
<feature type="compositionally biased region" description="Polar residues" evidence="1">
    <location>
        <begin position="46"/>
        <end position="57"/>
    </location>
</feature>
<dbReference type="Gene3D" id="4.10.60.10">
    <property type="entry name" value="Zinc finger, CCHC-type"/>
    <property type="match status" value="1"/>
</dbReference>
<evidence type="ECO:0000313" key="3">
    <source>
        <dbReference type="Proteomes" id="UP001549921"/>
    </source>
</evidence>
<reference evidence="2 3" key="1">
    <citation type="submission" date="2024-06" db="EMBL/GenBank/DDBJ databases">
        <title>A chromosome-level genome assembly of beet webworm, Loxostege sticticalis.</title>
        <authorList>
            <person name="Zhang Y."/>
        </authorList>
    </citation>
    <scope>NUCLEOTIDE SEQUENCE [LARGE SCALE GENOMIC DNA]</scope>
    <source>
        <strain evidence="2">AQ028</strain>
        <tissue evidence="2">Male pupae</tissue>
    </source>
</reference>
<dbReference type="Proteomes" id="UP001549921">
    <property type="component" value="Unassembled WGS sequence"/>
</dbReference>
<evidence type="ECO:0000313" key="2">
    <source>
        <dbReference type="EMBL" id="KAL0812205.1"/>
    </source>
</evidence>
<sequence length="475" mass="51964">MPLLRSPNKSIDMAEHGPRPGPSRELFANEYYDDTPPLLFCDDTTSLSSTRPATPTILTPIDPLSANTNPSRTVTKAPATLAGKPGRAGRADPGTGHSSRTAPTAKSLSSNPTIAEVQRLLAKINDAIQASGNLRRDIKNDVLSSTKLIEDLLLANPDSVHLAPTQADPMDTANLVRSVVREELARVRAPTPAPAPSSSFAEIARTPKVITPSVPNSAPPKSRPAIIVSSKAPVLNPAETFKTWKESITFRDTNFAPAAVKYVSNNKLRVEFDTAQQRDITLRKIEAKHDSQIRAEASKMLSPMIVLKGVPESIPSEELTGIITGQNDSIKAAAQSESDLVFKFKRANRNKNLYNAVFIASPSVWTAVIRANKVNLDHLRIHAEEYVPVLQCYKCLQYGHTRARCTAPNPICSHCADPHHEFKTCPKRKDESEMRCHNCAQHAKESNSTTLVNHSATSLQCPRMTTMISRIRSRT</sequence>
<name>A0ABD0SDT3_LOXSC</name>
<gene>
    <name evidence="2" type="ORF">ABMA28_009580</name>
</gene>